<name>A0ACC2IGG7_9PLEO</name>
<keyword evidence="2" id="KW-1185">Reference proteome</keyword>
<evidence type="ECO:0000313" key="1">
    <source>
        <dbReference type="EMBL" id="KAJ8114250.1"/>
    </source>
</evidence>
<proteinExistence type="predicted"/>
<reference evidence="1" key="1">
    <citation type="submission" date="2022-11" db="EMBL/GenBank/DDBJ databases">
        <title>Genome Sequence of Boeremia exigua.</title>
        <authorList>
            <person name="Buettner E."/>
        </authorList>
    </citation>
    <scope>NUCLEOTIDE SEQUENCE</scope>
    <source>
        <strain evidence="1">CU02</strain>
    </source>
</reference>
<accession>A0ACC2IGG7</accession>
<protein>
    <submittedName>
        <fullName evidence="1">Uncharacterized protein</fullName>
    </submittedName>
</protein>
<organism evidence="1 2">
    <name type="scientific">Boeremia exigua</name>
    <dbReference type="NCBI Taxonomy" id="749465"/>
    <lineage>
        <taxon>Eukaryota</taxon>
        <taxon>Fungi</taxon>
        <taxon>Dikarya</taxon>
        <taxon>Ascomycota</taxon>
        <taxon>Pezizomycotina</taxon>
        <taxon>Dothideomycetes</taxon>
        <taxon>Pleosporomycetidae</taxon>
        <taxon>Pleosporales</taxon>
        <taxon>Pleosporineae</taxon>
        <taxon>Didymellaceae</taxon>
        <taxon>Boeremia</taxon>
    </lineage>
</organism>
<dbReference type="Proteomes" id="UP001153331">
    <property type="component" value="Unassembled WGS sequence"/>
</dbReference>
<comment type="caution">
    <text evidence="1">The sequence shown here is derived from an EMBL/GenBank/DDBJ whole genome shotgun (WGS) entry which is preliminary data.</text>
</comment>
<gene>
    <name evidence="1" type="ORF">OPT61_g3828</name>
</gene>
<sequence length="333" mass="38832">MSSLFRIGQVLKGRVGTYTITKEVQSTVWFAKNQLRDTVVIKGVEDHPRVENERDVLKRFQHRTPYLRPLIDEIQEPSDPTTIALRYLESDLWEESNKTQMSRKELKHVSRCILEALKVIHEDGYVHTDVKPHNIFVNLQEGDMRFSEVQLGDLGGCYPDDSKWATGGTMTGTAIWTSPEVLMELPWKTASDIWAFGTLLISLIYGRHVNPFVPKESNPGDEDYNVEVFFQQYRFFAPFPAKFQEVVSPETPALISNMMEMIPPEQWTPFCRITNREMIEKDKNFIGKMMKLDWRDRPTAEELLEDEWWKADEAERLQLIASKEARLRHSQHK</sequence>
<dbReference type="EMBL" id="JAPHNI010000205">
    <property type="protein sequence ID" value="KAJ8114250.1"/>
    <property type="molecule type" value="Genomic_DNA"/>
</dbReference>
<evidence type="ECO:0000313" key="2">
    <source>
        <dbReference type="Proteomes" id="UP001153331"/>
    </source>
</evidence>